<evidence type="ECO:0000313" key="3">
    <source>
        <dbReference type="RefSeq" id="XP_027083787.2"/>
    </source>
</evidence>
<dbReference type="SUPFAM" id="SSF55874">
    <property type="entry name" value="ATPase domain of HSP90 chaperone/DNA topoisomerase II/histidine kinase"/>
    <property type="match status" value="1"/>
</dbReference>
<organism evidence="2 3">
    <name type="scientific">Coffea arabica</name>
    <name type="common">Arabian coffee</name>
    <dbReference type="NCBI Taxonomy" id="13443"/>
    <lineage>
        <taxon>Eukaryota</taxon>
        <taxon>Viridiplantae</taxon>
        <taxon>Streptophyta</taxon>
        <taxon>Embryophyta</taxon>
        <taxon>Tracheophyta</taxon>
        <taxon>Spermatophyta</taxon>
        <taxon>Magnoliopsida</taxon>
        <taxon>eudicotyledons</taxon>
        <taxon>Gunneridae</taxon>
        <taxon>Pentapetalae</taxon>
        <taxon>asterids</taxon>
        <taxon>lamiids</taxon>
        <taxon>Gentianales</taxon>
        <taxon>Rubiaceae</taxon>
        <taxon>Ixoroideae</taxon>
        <taxon>Gardenieae complex</taxon>
        <taxon>Bertiereae - Coffeeae clade</taxon>
        <taxon>Coffeeae</taxon>
        <taxon>Coffea</taxon>
    </lineage>
</organism>
<dbReference type="InterPro" id="IPR036890">
    <property type="entry name" value="HATPase_C_sf"/>
</dbReference>
<dbReference type="NCBIfam" id="NF047352">
    <property type="entry name" value="P_loop_sacsin"/>
    <property type="match status" value="1"/>
</dbReference>
<dbReference type="InterPro" id="IPR058210">
    <property type="entry name" value="SACS/Nov_dom"/>
</dbReference>
<dbReference type="GeneID" id="113706097"/>
<gene>
    <name evidence="3" type="primary">LOC113706097</name>
</gene>
<dbReference type="Proteomes" id="UP001652660">
    <property type="component" value="Chromosome 8c"/>
</dbReference>
<dbReference type="PANTHER" id="PTHR32387">
    <property type="entry name" value="WU:FJ29H11"/>
    <property type="match status" value="1"/>
</dbReference>
<dbReference type="PANTHER" id="PTHR32387:SF11">
    <property type="entry name" value="PROTEIN NO VEIN C-TERMINAL DOMAIN-CONTAINING PROTEIN"/>
    <property type="match status" value="1"/>
</dbReference>
<reference evidence="3" key="2">
    <citation type="submission" date="2025-08" db="UniProtKB">
        <authorList>
            <consortium name="RefSeq"/>
        </authorList>
    </citation>
    <scope>IDENTIFICATION</scope>
    <source>
        <tissue evidence="3">Leaves</tissue>
    </source>
</reference>
<evidence type="ECO:0000259" key="1">
    <source>
        <dbReference type="Pfam" id="PF25794"/>
    </source>
</evidence>
<proteinExistence type="predicted"/>
<dbReference type="Pfam" id="PF25794">
    <property type="entry name" value="SACS"/>
    <property type="match status" value="1"/>
</dbReference>
<name>A0A6P6U149_COFAR</name>
<evidence type="ECO:0000313" key="2">
    <source>
        <dbReference type="Proteomes" id="UP001652660"/>
    </source>
</evidence>
<dbReference type="InterPro" id="IPR052957">
    <property type="entry name" value="Auxin_embryo_med"/>
</dbReference>
<accession>A0A6P6U149</accession>
<keyword evidence="2" id="KW-1185">Reference proteome</keyword>
<dbReference type="Gene3D" id="3.30.565.10">
    <property type="entry name" value="Histidine kinase-like ATPase, C-terminal domain"/>
    <property type="match status" value="1"/>
</dbReference>
<sequence length="1808" mass="204991">MERVRPYISKTEAARRHVEDIRRNKFSIGAKVPNPLMKDLHNAVAGLSSELYTKDIHFLKELIQNAEDNEYLEAVGPKLEFVMTTKDITGVGAQATLLVFNNELGFSKANIDALCSIGQSTKKGKRRQGYIGEKGIGFKSVFLVSAQPFIFSNGYRICFKEFPDGDCGIGYIVPEWVTTRPSIQDLQSVYKSSIVLPTTTIVLPLKAEKVETVKKELSQIQPEVLLFLQKIKQLSVWEDGILSSRNSLSAVSISSETSLVPARGQVAESRLLHISVQEKHDNSTSKTRCSYYIHRQAFPVKAACIVEQRKDVKQWMISLAFPLGERLKRGTSSVGIFAFLPTSMVTNFPFMIQSDFILASSREAILVDNKWNMGILEQVPSTFVGALITCIKSAEIIKLLPVHCALNLLPAKESPFEELNKVREFIKFMVQSECIVLYESFLDEPKVFCRPTDVLRILPKFRNILTRIKEDKIPVNAVSSQRKFVLHNLLDNKTYDELLNFLGVPSAHCSYDWYGKCIKTCNLLCRASPDVYMDLLSFLAEYWEDMPLKSVDCLPLLKYIIWNGDVLSCSVAQIKQESLKIHLVWSSEEHAWLSKWNLELGCPNDLFFCPDFMATALLKDEKQIILKRWLTSALGVVITDAFSYALEVVGFIRRTKDPDVAILFAHFVYHSFMKKYLGSHNISKVLLAMPIVDKSGYVSLCSRSLVPAYMGMWVKLFGFANPFSVGYETSNKKSIEQHEVLHHANGGDNSSYCGKYAELGDSYLEAAEFAGLVTPEKELFNFLVMHFKAIDLPDILPPDDALQVASTLLTSEQSLLLLDWIKKLRSQQCQINGWLKKYEIPGRFIESIRSGKWMKTCSGVSSPLHCYLYGGNENAVLLELGKALNVLSAIDEVYFSHAVRSFMDELVFIGVKIGSENMFQLITDHLKPLLSSKMSSKLAVLILGFIRYSRENNKLDGNMKKSLQEGKWLKTLRGYASPVGSVLLNSAEEKAVAQISNLKIVCRPKYGVKLASFLDELKFLGVTVDLEEVYKLIPKHLRFPDNLSSLTKDSVLLLLKCMQFTGADAFESTRHVFSQSWMKTTSGFRCPSESVLFDPMWDRLLKVVSLPIIDESYYGSRIRSYKGELEAIAVIVNLDSASKLVVDKLKLLIASSGLIGTKVISLLNFLKCAKNEMPCLVSAIVSCLSEEMWLKTNNGYSYTSHAILFNCEWATVSQLVDLPVIDETFYGDEIYNFKEELKMLGVVVNFNNGIPIIVHGLKLPEDPSLITVDMFLSLLHCVASLKSDNSSDQSLLEDLLKKLRAARWLKTHLGYRLPQEALLYDLDWEGHLKLLDGPFLDQSFYRNLDSVEMDALRMIGVKTGAQEVCNWFFQNFTSLVQTCQVKRIYKFMYKYHWTPNSEDNVTCQLWVPDDHVDVCGMWLDTVTYQWRIISDHHIKDGGRWVDNHDCVISDDCNLFAYRLHILDKLYEMELLNFLSSAFSVAWCPTLDKYMDLWKFWLEGDHQVTSMELKSFWGYILRNWDDSTLEILERNINAFPAVDVSEGIQLVDRGEVFIADDLQLKKSFKESSKRPLFIWFPQDDLNFQNRLSEIYCRLGVKKLSESVECLVNGDFHQMDSEDNIIGKVLVKIVMGFLASRINMPLDARLRKAKSLLDLPIFGTDKPLEVTYSLQVPSSGPGVHVGIYKKVFWDRNSKRVLIHTPSWSSGQKDIQLVTDYARAISEVVLSNCSGHVDLCHIIKLGFAFGFQENEIDELLMIENLAVSSEDTDFIDHVFPPIEVLPLDMLIMPCTPNTNVSKSKPTSLGKRSRLN</sequence>
<reference evidence="2" key="1">
    <citation type="journal article" date="2025" name="Foods">
        <title>Unveiling the Microbial Signatures of Arabica Coffee Cherries: Insights into Ripeness Specific Diversity, Functional Traits, and Implications for Quality and Safety.</title>
        <authorList>
            <consortium name="RefSeq"/>
            <person name="Tenea G.N."/>
            <person name="Cifuentes V."/>
            <person name="Reyes P."/>
            <person name="Cevallos-Vallejos M."/>
        </authorList>
    </citation>
    <scope>NUCLEOTIDE SEQUENCE [LARGE SCALE GENOMIC DNA]</scope>
</reference>
<protein>
    <recommendedName>
        <fullName evidence="1">Sacsin/Nov domain-containing protein</fullName>
    </recommendedName>
</protein>
<dbReference type="RefSeq" id="XP_027083787.2">
    <property type="nucleotide sequence ID" value="XM_027227986.2"/>
</dbReference>
<dbReference type="OrthoDB" id="1262810at2759"/>
<feature type="domain" description="Sacsin/Nov" evidence="1">
    <location>
        <begin position="52"/>
        <end position="155"/>
    </location>
</feature>